<protein>
    <recommendedName>
        <fullName evidence="3">ZAD domain-containing protein</fullName>
    </recommendedName>
</protein>
<accession>A0AAV8X0I8</accession>
<feature type="region of interest" description="Disordered" evidence="2">
    <location>
        <begin position="224"/>
        <end position="278"/>
    </location>
</feature>
<feature type="compositionally biased region" description="Polar residues" evidence="2">
    <location>
        <begin position="225"/>
        <end position="235"/>
    </location>
</feature>
<keyword evidence="5" id="KW-1185">Reference proteome</keyword>
<feature type="binding site" evidence="1">
    <location>
        <position position="152"/>
    </location>
    <ligand>
        <name>Zn(2+)</name>
        <dbReference type="ChEBI" id="CHEBI:29105"/>
    </ligand>
</feature>
<keyword evidence="1" id="KW-0863">Zinc-finger</keyword>
<feature type="non-terminal residue" evidence="4">
    <location>
        <position position="1080"/>
    </location>
</feature>
<feature type="compositionally biased region" description="Polar residues" evidence="2">
    <location>
        <begin position="487"/>
        <end position="506"/>
    </location>
</feature>
<evidence type="ECO:0000313" key="4">
    <source>
        <dbReference type="EMBL" id="KAJ8932037.1"/>
    </source>
</evidence>
<feature type="binding site" evidence="1">
    <location>
        <position position="155"/>
    </location>
    <ligand>
        <name>Zn(2+)</name>
        <dbReference type="ChEBI" id="CHEBI:29105"/>
    </ligand>
</feature>
<feature type="compositionally biased region" description="Basic and acidic residues" evidence="2">
    <location>
        <begin position="236"/>
        <end position="278"/>
    </location>
</feature>
<feature type="compositionally biased region" description="Basic and acidic residues" evidence="2">
    <location>
        <begin position="676"/>
        <end position="701"/>
    </location>
</feature>
<keyword evidence="1" id="KW-0862">Zinc</keyword>
<comment type="caution">
    <text evidence="4">The sequence shown here is derived from an EMBL/GenBank/DDBJ whole genome shotgun (WGS) entry which is preliminary data.</text>
</comment>
<feature type="region of interest" description="Disordered" evidence="2">
    <location>
        <begin position="467"/>
        <end position="642"/>
    </location>
</feature>
<dbReference type="PROSITE" id="PS51915">
    <property type="entry name" value="ZAD"/>
    <property type="match status" value="1"/>
</dbReference>
<feature type="binding site" evidence="1">
    <location>
        <position position="107"/>
    </location>
    <ligand>
        <name>Zn(2+)</name>
        <dbReference type="ChEBI" id="CHEBI:29105"/>
    </ligand>
</feature>
<feature type="region of interest" description="Disordered" evidence="2">
    <location>
        <begin position="403"/>
        <end position="428"/>
    </location>
</feature>
<evidence type="ECO:0000313" key="5">
    <source>
        <dbReference type="Proteomes" id="UP001162156"/>
    </source>
</evidence>
<dbReference type="GO" id="GO:0005634">
    <property type="term" value="C:nucleus"/>
    <property type="evidence" value="ECO:0007669"/>
    <property type="project" value="InterPro"/>
</dbReference>
<feature type="binding site" evidence="1">
    <location>
        <position position="110"/>
    </location>
    <ligand>
        <name>Zn(2+)</name>
        <dbReference type="ChEBI" id="CHEBI:29105"/>
    </ligand>
</feature>
<dbReference type="GO" id="GO:0008270">
    <property type="term" value="F:zinc ion binding"/>
    <property type="evidence" value="ECO:0007669"/>
    <property type="project" value="UniProtKB-UniRule"/>
</dbReference>
<dbReference type="Pfam" id="PF07776">
    <property type="entry name" value="zf-AD"/>
    <property type="match status" value="1"/>
</dbReference>
<evidence type="ECO:0000256" key="1">
    <source>
        <dbReference type="PROSITE-ProRule" id="PRU01263"/>
    </source>
</evidence>
<organism evidence="4 5">
    <name type="scientific">Rhamnusium bicolor</name>
    <dbReference type="NCBI Taxonomy" id="1586634"/>
    <lineage>
        <taxon>Eukaryota</taxon>
        <taxon>Metazoa</taxon>
        <taxon>Ecdysozoa</taxon>
        <taxon>Arthropoda</taxon>
        <taxon>Hexapoda</taxon>
        <taxon>Insecta</taxon>
        <taxon>Pterygota</taxon>
        <taxon>Neoptera</taxon>
        <taxon>Endopterygota</taxon>
        <taxon>Coleoptera</taxon>
        <taxon>Polyphaga</taxon>
        <taxon>Cucujiformia</taxon>
        <taxon>Chrysomeloidea</taxon>
        <taxon>Cerambycidae</taxon>
        <taxon>Lepturinae</taxon>
        <taxon>Rhagiini</taxon>
        <taxon>Rhamnusium</taxon>
    </lineage>
</organism>
<feature type="region of interest" description="Disordered" evidence="2">
    <location>
        <begin position="656"/>
        <end position="711"/>
    </location>
</feature>
<dbReference type="SMART" id="SM00868">
    <property type="entry name" value="zf-AD"/>
    <property type="match status" value="2"/>
</dbReference>
<feature type="compositionally biased region" description="Polar residues" evidence="2">
    <location>
        <begin position="532"/>
        <end position="549"/>
    </location>
</feature>
<evidence type="ECO:0000259" key="3">
    <source>
        <dbReference type="PROSITE" id="PS51915"/>
    </source>
</evidence>
<feature type="compositionally biased region" description="Basic and acidic residues" evidence="2">
    <location>
        <begin position="550"/>
        <end position="575"/>
    </location>
</feature>
<dbReference type="AlphaFoldDB" id="A0AAV8X0I8"/>
<gene>
    <name evidence="4" type="ORF">NQ314_015010</name>
</gene>
<dbReference type="Proteomes" id="UP001162156">
    <property type="component" value="Unassembled WGS sequence"/>
</dbReference>
<keyword evidence="1" id="KW-0479">Metal-binding</keyword>
<dbReference type="EMBL" id="JANEYF010004167">
    <property type="protein sequence ID" value="KAJ8932037.1"/>
    <property type="molecule type" value="Genomic_DNA"/>
</dbReference>
<evidence type="ECO:0000256" key="2">
    <source>
        <dbReference type="SAM" id="MobiDB-lite"/>
    </source>
</evidence>
<proteinExistence type="predicted"/>
<reference evidence="4" key="1">
    <citation type="journal article" date="2023" name="Insect Mol. Biol.">
        <title>Genome sequencing provides insights into the evolution of gene families encoding plant cell wall-degrading enzymes in longhorned beetles.</title>
        <authorList>
            <person name="Shin N.R."/>
            <person name="Okamura Y."/>
            <person name="Kirsch R."/>
            <person name="Pauchet Y."/>
        </authorList>
    </citation>
    <scope>NUCLEOTIDE SEQUENCE</scope>
    <source>
        <strain evidence="4">RBIC_L_NR</strain>
    </source>
</reference>
<feature type="domain" description="ZAD" evidence="3">
    <location>
        <begin position="105"/>
        <end position="179"/>
    </location>
</feature>
<sequence>MMDLIKENICRLCLKFGGDTFSDFSDLSSKDKLKVVLPELNVNQPSDFVICSKCRKSLLESYQQLKLVSESDRFIRKEKNYLKIDRKVNLNRIVNTRDSRNTIERICRICLKSAGSRYTGLNKADTDKYFSRILEPCLSKIDRDLTLNPVICLHCHNTFRDMYNFKSKCLDVENKIVQYCKTTSNKEIDLNKVLNFTNGRSVEQIGGGGGGGDDIMTQGDDELQKVSNQSNSHSNEFNKKRPLSEKCEDVVPSKKHKPVDSESKGEKDNVSPKPKDSKLEDSPLPYFYFCSNLIYDPIDTEEIEKWLLKVDELKKRTNISKILTWEEWRKKLVQVFPDRKSYYYFLRKIVNRKKKQTETYVDYYNEKVKILDTINVTGENAVSCLIGGVTDIVVGCVARAESQNHKSDKDTVKHAEDAKLREESNERTLSRKNKLKELILKNSSSTKSQKKSEMVIILSQVQIRPPNKHTTTATVPKQNDETKINRDISSATSQKANTIKSSVTPQSDKKSISDAAAQTQSKGKSVARPPSSGDTSSARSQSKESTSSRVESKGGRDTTKDKTQAKNEEEAKEVISHLFVKPQVPSGRRATSNARPQSDANNRGTSASTTKLQGHKEGTSTRDTSSVRRNETSNKGISAATTHERQEVILTEVGSSIVPQEQREDSYFNRGIADSRLQEQEEDIYRGRYGDRPQEQREESYFNRGISDSRLQEQEEDIYRGRYGDRPQEQREESYFNRGISDWRLQEQEEGAYRGRYSDEPQEEREINYINRDTSGTRWPDQREESYYTRGIRSPNEESNISNVRYQEQEEGTYISRGTSSIRPLDNRERSYIERDIPSVRSHQIEGDNIRDNVRLLEQDKGSDLNRHMLQGGVNKETPSIRVQEDREHHYVNRGTTDRHEEIERSHFSRDLMFGRLQDQVTRGISSVTPEEIIKTMHWDNKTTQNIGSQGKRAAGYVRPLEDGKIEGIPLNKDILDAKSPEQVEGGNINMDTTSTNPEDEWDSNYRDRGISSAKPQEWDDRNITKGISRNRQEGDEREAEYFNRGVSGRSQVLIEGDNTGRNTSNVSHEDIMDRSYYSI</sequence>
<feature type="compositionally biased region" description="Polar residues" evidence="2">
    <location>
        <begin position="468"/>
        <end position="477"/>
    </location>
</feature>
<name>A0AAV8X0I8_9CUCU</name>
<feature type="compositionally biased region" description="Basic and acidic residues" evidence="2">
    <location>
        <begin position="614"/>
        <end position="632"/>
    </location>
</feature>
<feature type="compositionally biased region" description="Polar residues" evidence="2">
    <location>
        <begin position="589"/>
        <end position="612"/>
    </location>
</feature>
<feature type="region of interest" description="Disordered" evidence="2">
    <location>
        <begin position="983"/>
        <end position="1013"/>
    </location>
</feature>
<dbReference type="InterPro" id="IPR012934">
    <property type="entry name" value="Znf_AD"/>
</dbReference>